<accession>A0A1I0R5H5</accession>
<gene>
    <name evidence="1" type="ORF">SAMN05216290_3102</name>
</gene>
<organism evidence="1 2">
    <name type="scientific">Roseivirga pacifica</name>
    <dbReference type="NCBI Taxonomy" id="1267423"/>
    <lineage>
        <taxon>Bacteria</taxon>
        <taxon>Pseudomonadati</taxon>
        <taxon>Bacteroidota</taxon>
        <taxon>Cytophagia</taxon>
        <taxon>Cytophagales</taxon>
        <taxon>Roseivirgaceae</taxon>
        <taxon>Roseivirga</taxon>
    </lineage>
</organism>
<evidence type="ECO:0000313" key="1">
    <source>
        <dbReference type="EMBL" id="SEW35787.1"/>
    </source>
</evidence>
<name>A0A1I0R5H5_9BACT</name>
<dbReference type="Proteomes" id="UP000199437">
    <property type="component" value="Unassembled WGS sequence"/>
</dbReference>
<dbReference type="AlphaFoldDB" id="A0A1I0R5H5"/>
<protein>
    <submittedName>
        <fullName evidence="1">Uncharacterized protein</fullName>
    </submittedName>
</protein>
<sequence>MIELPNKLDGIYPVILAKDDNDIWGVVDRVSPESNTVFLDLENRLTQNN</sequence>
<dbReference type="STRING" id="1267423.SAMN05216290_3102"/>
<reference evidence="2" key="1">
    <citation type="submission" date="2016-10" db="EMBL/GenBank/DDBJ databases">
        <authorList>
            <person name="Varghese N."/>
            <person name="Submissions S."/>
        </authorList>
    </citation>
    <scope>NUCLEOTIDE SEQUENCE [LARGE SCALE GENOMIC DNA]</scope>
    <source>
        <strain evidence="2">CGMCC 1.12402</strain>
    </source>
</reference>
<proteinExistence type="predicted"/>
<keyword evidence="2" id="KW-1185">Reference proteome</keyword>
<evidence type="ECO:0000313" key="2">
    <source>
        <dbReference type="Proteomes" id="UP000199437"/>
    </source>
</evidence>
<dbReference type="EMBL" id="FOIR01000003">
    <property type="protein sequence ID" value="SEW35787.1"/>
    <property type="molecule type" value="Genomic_DNA"/>
</dbReference>